<dbReference type="PANTHER" id="PTHR21496">
    <property type="entry name" value="FERREDOXIN-RELATED"/>
    <property type="match status" value="1"/>
</dbReference>
<evidence type="ECO:0000313" key="3">
    <source>
        <dbReference type="EMBL" id="EWM24115.1"/>
    </source>
</evidence>
<dbReference type="GO" id="GO:0051537">
    <property type="term" value="F:2 iron, 2 sulfur cluster binding"/>
    <property type="evidence" value="ECO:0007669"/>
    <property type="project" value="InterPro"/>
</dbReference>
<keyword evidence="2" id="KW-0472">Membrane</keyword>
<reference evidence="3 4" key="1">
    <citation type="journal article" date="2014" name="Mol. Plant">
        <title>Chromosome Scale Genome Assembly and Transcriptome Profiling of Nannochloropsis gaditana in Nitrogen Depletion.</title>
        <authorList>
            <person name="Corteggiani Carpinelli E."/>
            <person name="Telatin A."/>
            <person name="Vitulo N."/>
            <person name="Forcato C."/>
            <person name="D'Angelo M."/>
            <person name="Schiavon R."/>
            <person name="Vezzi A."/>
            <person name="Giacometti G.M."/>
            <person name="Morosinotto T."/>
            <person name="Valle G."/>
        </authorList>
    </citation>
    <scope>NUCLEOTIDE SEQUENCE [LARGE SCALE GENOMIC DNA]</scope>
    <source>
        <strain evidence="3 4">B-31</strain>
    </source>
</reference>
<keyword evidence="4" id="KW-1185">Reference proteome</keyword>
<dbReference type="PANTHER" id="PTHR21496:SF0">
    <property type="entry name" value="RIESKE DOMAIN-CONTAINING PROTEIN"/>
    <property type="match status" value="1"/>
</dbReference>
<comment type="cofactor">
    <cofactor evidence="1">
        <name>[2Fe-2S] cluster</name>
        <dbReference type="ChEBI" id="CHEBI:190135"/>
    </cofactor>
</comment>
<name>W7TAQ7_9STRA</name>
<dbReference type="Gene3D" id="2.102.10.10">
    <property type="entry name" value="Rieske [2Fe-2S] iron-sulphur domain"/>
    <property type="match status" value="1"/>
</dbReference>
<accession>W7TAQ7</accession>
<dbReference type="OrthoDB" id="10293540at2759"/>
<evidence type="ECO:0000313" key="4">
    <source>
        <dbReference type="Proteomes" id="UP000019335"/>
    </source>
</evidence>
<gene>
    <name evidence="3" type="ORF">Naga_100404g1</name>
</gene>
<organism evidence="3 4">
    <name type="scientific">Nannochloropsis gaditana</name>
    <dbReference type="NCBI Taxonomy" id="72520"/>
    <lineage>
        <taxon>Eukaryota</taxon>
        <taxon>Sar</taxon>
        <taxon>Stramenopiles</taxon>
        <taxon>Ochrophyta</taxon>
        <taxon>Eustigmatophyceae</taxon>
        <taxon>Eustigmatales</taxon>
        <taxon>Monodopsidaceae</taxon>
        <taxon>Nannochloropsis</taxon>
    </lineage>
</organism>
<feature type="transmembrane region" description="Helical" evidence="2">
    <location>
        <begin position="31"/>
        <end position="50"/>
    </location>
</feature>
<protein>
    <submittedName>
        <fullName evidence="3">Uncharacterized protein</fullName>
    </submittedName>
</protein>
<dbReference type="InterPro" id="IPR036922">
    <property type="entry name" value="Rieske_2Fe-2S_sf"/>
</dbReference>
<comment type="caution">
    <text evidence="3">The sequence shown here is derived from an EMBL/GenBank/DDBJ whole genome shotgun (WGS) entry which is preliminary data.</text>
</comment>
<keyword evidence="2" id="KW-0812">Transmembrane</keyword>
<sequence>MKKKNGQEIGRKGGMEARETLDFLSGAMRSFFYLLYLCIFFVVASINAFVPSTPAPVPFPSTSSLTRNAQMLGRRHGRVLTQAKKRGGAASGPQSVTGESLRGFTKVLDVGSELADAEGSQKAVGPLKDDKFLLLIRRKEGRVSAIDANCGRCKFPLLKGKVSEDPSVEDDEDKGIITCPLCAVRFSLASGLVTGAQADNVLQRVSASFFSKQIASGLKTYAAAAGTDGSVYAKLR</sequence>
<keyword evidence="2" id="KW-1133">Transmembrane helix</keyword>
<evidence type="ECO:0000256" key="2">
    <source>
        <dbReference type="SAM" id="Phobius"/>
    </source>
</evidence>
<dbReference type="Proteomes" id="UP000019335">
    <property type="component" value="Chromosome 14"/>
</dbReference>
<dbReference type="SUPFAM" id="SSF50022">
    <property type="entry name" value="ISP domain"/>
    <property type="match status" value="1"/>
</dbReference>
<dbReference type="EMBL" id="AZIL01001360">
    <property type="protein sequence ID" value="EWM24115.1"/>
    <property type="molecule type" value="Genomic_DNA"/>
</dbReference>
<dbReference type="AlphaFoldDB" id="W7TAQ7"/>
<evidence type="ECO:0000256" key="1">
    <source>
        <dbReference type="ARBA" id="ARBA00034078"/>
    </source>
</evidence>
<proteinExistence type="predicted"/>